<feature type="compositionally biased region" description="Low complexity" evidence="1">
    <location>
        <begin position="39"/>
        <end position="65"/>
    </location>
</feature>
<accession>A0A6A4HW02</accession>
<dbReference type="Proteomes" id="UP000799118">
    <property type="component" value="Unassembled WGS sequence"/>
</dbReference>
<evidence type="ECO:0000313" key="4">
    <source>
        <dbReference type="Proteomes" id="UP000799118"/>
    </source>
</evidence>
<evidence type="ECO:0000259" key="2">
    <source>
        <dbReference type="Pfam" id="PF20149"/>
    </source>
</evidence>
<feature type="compositionally biased region" description="Basic and acidic residues" evidence="1">
    <location>
        <begin position="66"/>
        <end position="83"/>
    </location>
</feature>
<feature type="compositionally biased region" description="Basic and acidic residues" evidence="1">
    <location>
        <begin position="102"/>
        <end position="117"/>
    </location>
</feature>
<keyword evidence="4" id="KW-1185">Reference proteome</keyword>
<feature type="region of interest" description="Disordered" evidence="1">
    <location>
        <begin position="1"/>
        <end position="251"/>
    </location>
</feature>
<sequence length="680" mass="75055">MGNRTKRGLDDEDTRPPDPAQLKPKRSKTTGKTQSGLRPNTHSGNSTSGSKSKNKPSPSAPSSSKLKPDKGKSPSLPKLDKVKSPSLPKPNKGKSAVPSSSKNDKKTAGEDLLKDFNDAYAQGAVPAETQSRTSCGEKQLNKFFQNSTDQDRSQSSARKASALKSPARKGKAPAPKSPIASKTATPKDFGASFSDEDVTFNGFDNDQHKHYQKLKRKIDEATSDIEGEDADVEESEQETDNDDDEEEADNIADDAVPIDTMMVKDITRPRKQKKGTRRRKRKSKVVLADFANINEAEELLTLAKAVYRRETCFKNMFPATDLEHQPAYVDVVAGLPEKDRRRATFERFGDDEYYDLRIRSLTYANYASSSVRYDFGQTARPLICAKLQLASGDNDRVFHHDQLDLKTATSTGHPFRSDLIPEILQLVLFDEKSKTDGLILRQLNELERVPIRFIAFIVTLIEHVLCEYSSGRLVKSQFSEKNDANNYHAICATLADIEEEAPKYADGLEVSVYVRMKQVNSNICPKQTYDYAALEALVAEEEKRQADTENEQEDSDSDEDIVVEGSEASNGKKSGKAGNGESGEMDNSAERGKVDDDEESSNNVNNNSAGGKVDGEESDAEESDESGKRNTGKNAEIGIFSIKVVMSNVDVPFLSGFNLWSKHNHGFNLLVRPNARSVGV</sequence>
<dbReference type="AlphaFoldDB" id="A0A6A4HW02"/>
<proteinExistence type="predicted"/>
<dbReference type="InterPro" id="IPR045341">
    <property type="entry name" value="DUF6532"/>
</dbReference>
<feature type="compositionally biased region" description="Acidic residues" evidence="1">
    <location>
        <begin position="548"/>
        <end position="562"/>
    </location>
</feature>
<evidence type="ECO:0000256" key="1">
    <source>
        <dbReference type="SAM" id="MobiDB-lite"/>
    </source>
</evidence>
<dbReference type="OrthoDB" id="2790754at2759"/>
<dbReference type="Pfam" id="PF20149">
    <property type="entry name" value="DUF6532"/>
    <property type="match status" value="1"/>
</dbReference>
<evidence type="ECO:0000313" key="3">
    <source>
        <dbReference type="EMBL" id="KAE9401910.1"/>
    </source>
</evidence>
<protein>
    <recommendedName>
        <fullName evidence="2">DUF6532 domain-containing protein</fullName>
    </recommendedName>
</protein>
<reference evidence="3" key="1">
    <citation type="journal article" date="2019" name="Environ. Microbiol.">
        <title>Fungal ecological strategies reflected in gene transcription - a case study of two litter decomposers.</title>
        <authorList>
            <person name="Barbi F."/>
            <person name="Kohler A."/>
            <person name="Barry K."/>
            <person name="Baskaran P."/>
            <person name="Daum C."/>
            <person name="Fauchery L."/>
            <person name="Ihrmark K."/>
            <person name="Kuo A."/>
            <person name="LaButti K."/>
            <person name="Lipzen A."/>
            <person name="Morin E."/>
            <person name="Grigoriev I.V."/>
            <person name="Henrissat B."/>
            <person name="Lindahl B."/>
            <person name="Martin F."/>
        </authorList>
    </citation>
    <scope>NUCLEOTIDE SEQUENCE</scope>
    <source>
        <strain evidence="3">JB14</strain>
    </source>
</reference>
<dbReference type="EMBL" id="ML769441">
    <property type="protein sequence ID" value="KAE9401910.1"/>
    <property type="molecule type" value="Genomic_DNA"/>
</dbReference>
<gene>
    <name evidence="3" type="ORF">BT96DRAFT_937634</name>
</gene>
<name>A0A6A4HW02_9AGAR</name>
<feature type="compositionally biased region" description="Low complexity" evidence="1">
    <location>
        <begin position="563"/>
        <end position="572"/>
    </location>
</feature>
<organism evidence="3 4">
    <name type="scientific">Gymnopus androsaceus JB14</name>
    <dbReference type="NCBI Taxonomy" id="1447944"/>
    <lineage>
        <taxon>Eukaryota</taxon>
        <taxon>Fungi</taxon>
        <taxon>Dikarya</taxon>
        <taxon>Basidiomycota</taxon>
        <taxon>Agaricomycotina</taxon>
        <taxon>Agaricomycetes</taxon>
        <taxon>Agaricomycetidae</taxon>
        <taxon>Agaricales</taxon>
        <taxon>Marasmiineae</taxon>
        <taxon>Omphalotaceae</taxon>
        <taxon>Gymnopus</taxon>
    </lineage>
</organism>
<feature type="compositionally biased region" description="Polar residues" evidence="1">
    <location>
        <begin position="128"/>
        <end position="158"/>
    </location>
</feature>
<feature type="compositionally biased region" description="Acidic residues" evidence="1">
    <location>
        <begin position="221"/>
        <end position="251"/>
    </location>
</feature>
<feature type="domain" description="DUF6532" evidence="2">
    <location>
        <begin position="303"/>
        <end position="497"/>
    </location>
</feature>
<feature type="region of interest" description="Disordered" evidence="1">
    <location>
        <begin position="542"/>
        <end position="632"/>
    </location>
</feature>